<dbReference type="SUPFAM" id="SSF47954">
    <property type="entry name" value="Cyclin-like"/>
    <property type="match status" value="1"/>
</dbReference>
<gene>
    <name evidence="3" type="ORF">S01H4_55899</name>
</gene>
<dbReference type="Pfam" id="PF00382">
    <property type="entry name" value="TFIIB"/>
    <property type="match status" value="1"/>
</dbReference>
<evidence type="ECO:0000313" key="3">
    <source>
        <dbReference type="EMBL" id="GAH09729.1"/>
    </source>
</evidence>
<dbReference type="InterPro" id="IPR013150">
    <property type="entry name" value="TFIIB_cyclin"/>
</dbReference>
<comment type="caution">
    <text evidence="3">The sequence shown here is derived from an EMBL/GenBank/DDBJ whole genome shotgun (WGS) entry which is preliminary data.</text>
</comment>
<accession>X1DXR7</accession>
<feature type="domain" description="Transcription factor TFIIB cyclin-like" evidence="2">
    <location>
        <begin position="36"/>
        <end position="100"/>
    </location>
</feature>
<evidence type="ECO:0000256" key="1">
    <source>
        <dbReference type="ARBA" id="ARBA00010857"/>
    </source>
</evidence>
<dbReference type="EMBL" id="BART01032322">
    <property type="protein sequence ID" value="GAH09729.1"/>
    <property type="molecule type" value="Genomic_DNA"/>
</dbReference>
<dbReference type="InterPro" id="IPR023486">
    <property type="entry name" value="TFIIB_CS"/>
</dbReference>
<comment type="similarity">
    <text evidence="1">Belongs to the TFIIB family.</text>
</comment>
<sequence>MSGEEVGEGLLSLRNPLDKIREAVEILLPVGHDAADRVSERAAKLIATAYEKDRTVFFGRKPSGIMASAIYLAARMEKGVSISQAKVAEALGTTVVTLRTGARQINGLLGLKVSRFLDRRERYVCPFCGEVFTSLDDLQIHLWRKKVKYASTLRVWMFNADGVLVNEEIIEKMRKYVSRGRPGPISGCT</sequence>
<dbReference type="InterPro" id="IPR036915">
    <property type="entry name" value="Cyclin-like_sf"/>
</dbReference>
<organism evidence="3">
    <name type="scientific">marine sediment metagenome</name>
    <dbReference type="NCBI Taxonomy" id="412755"/>
    <lineage>
        <taxon>unclassified sequences</taxon>
        <taxon>metagenomes</taxon>
        <taxon>ecological metagenomes</taxon>
    </lineage>
</organism>
<reference evidence="3" key="1">
    <citation type="journal article" date="2014" name="Front. Microbiol.">
        <title>High frequency of phylogenetically diverse reductive dehalogenase-homologous genes in deep subseafloor sedimentary metagenomes.</title>
        <authorList>
            <person name="Kawai M."/>
            <person name="Futagami T."/>
            <person name="Toyoda A."/>
            <person name="Takaki Y."/>
            <person name="Nishi S."/>
            <person name="Hori S."/>
            <person name="Arai W."/>
            <person name="Tsubouchi T."/>
            <person name="Morono Y."/>
            <person name="Uchiyama I."/>
            <person name="Ito T."/>
            <person name="Fujiyama A."/>
            <person name="Inagaki F."/>
            <person name="Takami H."/>
        </authorList>
    </citation>
    <scope>NUCLEOTIDE SEQUENCE</scope>
    <source>
        <strain evidence="3">Expedition CK06-06</strain>
    </source>
</reference>
<evidence type="ECO:0000259" key="2">
    <source>
        <dbReference type="Pfam" id="PF00382"/>
    </source>
</evidence>
<dbReference type="Gene3D" id="1.10.472.10">
    <property type="entry name" value="Cyclin-like"/>
    <property type="match status" value="1"/>
</dbReference>
<name>X1DXR7_9ZZZZ</name>
<dbReference type="AlphaFoldDB" id="X1DXR7"/>
<dbReference type="GO" id="GO:0017025">
    <property type="term" value="F:TBP-class protein binding"/>
    <property type="evidence" value="ECO:0007669"/>
    <property type="project" value="InterPro"/>
</dbReference>
<proteinExistence type="inferred from homology"/>
<dbReference type="PROSITE" id="PS00782">
    <property type="entry name" value="TFIIB"/>
    <property type="match status" value="1"/>
</dbReference>
<protein>
    <recommendedName>
        <fullName evidence="2">Transcription factor TFIIB cyclin-like domain-containing protein</fullName>
    </recommendedName>
</protein>